<evidence type="ECO:0000313" key="2">
    <source>
        <dbReference type="Proteomes" id="UP000034789"/>
    </source>
</evidence>
<dbReference type="AlphaFoldDB" id="A0A0G1YVL3"/>
<reference evidence="1 2" key="1">
    <citation type="journal article" date="2015" name="Nature">
        <title>rRNA introns, odd ribosomes, and small enigmatic genomes across a large radiation of phyla.</title>
        <authorList>
            <person name="Brown C.T."/>
            <person name="Hug L.A."/>
            <person name="Thomas B.C."/>
            <person name="Sharon I."/>
            <person name="Castelle C.J."/>
            <person name="Singh A."/>
            <person name="Wilkins M.J."/>
            <person name="Williams K.H."/>
            <person name="Banfield J.F."/>
        </authorList>
    </citation>
    <scope>NUCLEOTIDE SEQUENCE [LARGE SCALE GENOMIC DNA]</scope>
</reference>
<evidence type="ECO:0000313" key="1">
    <source>
        <dbReference type="EMBL" id="KKW47503.1"/>
    </source>
</evidence>
<feature type="non-terminal residue" evidence="1">
    <location>
        <position position="26"/>
    </location>
</feature>
<proteinExistence type="predicted"/>
<organism evidence="1 2">
    <name type="scientific">Candidatus Kaiserbacteria bacterium GW2011_GWA2_58_9</name>
    <dbReference type="NCBI Taxonomy" id="1618672"/>
    <lineage>
        <taxon>Bacteria</taxon>
        <taxon>Candidatus Kaiseribacteriota</taxon>
    </lineage>
</organism>
<accession>A0A0G1YVL3</accession>
<sequence length="26" mass="2422">MAGASVLALIALALIVSGALALAGRV</sequence>
<dbReference type="Proteomes" id="UP000034789">
    <property type="component" value="Unassembled WGS sequence"/>
</dbReference>
<gene>
    <name evidence="1" type="ORF">UY98_C0010G0001</name>
</gene>
<protein>
    <submittedName>
        <fullName evidence="1">Uncharacterized protein</fullName>
    </submittedName>
</protein>
<comment type="caution">
    <text evidence="1">The sequence shown here is derived from an EMBL/GenBank/DDBJ whole genome shotgun (WGS) entry which is preliminary data.</text>
</comment>
<dbReference type="EMBL" id="LCSD01000010">
    <property type="protein sequence ID" value="KKW47503.1"/>
    <property type="molecule type" value="Genomic_DNA"/>
</dbReference>
<name>A0A0G1YVL3_9BACT</name>